<evidence type="ECO:0000313" key="2">
    <source>
        <dbReference type="Proteomes" id="UP000299102"/>
    </source>
</evidence>
<evidence type="ECO:0000313" key="1">
    <source>
        <dbReference type="EMBL" id="GBP72276.1"/>
    </source>
</evidence>
<reference evidence="1 2" key="1">
    <citation type="journal article" date="2019" name="Commun. Biol.">
        <title>The bagworm genome reveals a unique fibroin gene that provides high tensile strength.</title>
        <authorList>
            <person name="Kono N."/>
            <person name="Nakamura H."/>
            <person name="Ohtoshi R."/>
            <person name="Tomita M."/>
            <person name="Numata K."/>
            <person name="Arakawa K."/>
        </authorList>
    </citation>
    <scope>NUCLEOTIDE SEQUENCE [LARGE SCALE GENOMIC DNA]</scope>
</reference>
<proteinExistence type="predicted"/>
<dbReference type="EMBL" id="BGZK01001140">
    <property type="protein sequence ID" value="GBP72276.1"/>
    <property type="molecule type" value="Genomic_DNA"/>
</dbReference>
<organism evidence="1 2">
    <name type="scientific">Eumeta variegata</name>
    <name type="common">Bagworm moth</name>
    <name type="synonym">Eumeta japonica</name>
    <dbReference type="NCBI Taxonomy" id="151549"/>
    <lineage>
        <taxon>Eukaryota</taxon>
        <taxon>Metazoa</taxon>
        <taxon>Ecdysozoa</taxon>
        <taxon>Arthropoda</taxon>
        <taxon>Hexapoda</taxon>
        <taxon>Insecta</taxon>
        <taxon>Pterygota</taxon>
        <taxon>Neoptera</taxon>
        <taxon>Endopterygota</taxon>
        <taxon>Lepidoptera</taxon>
        <taxon>Glossata</taxon>
        <taxon>Ditrysia</taxon>
        <taxon>Tineoidea</taxon>
        <taxon>Psychidae</taxon>
        <taxon>Oiketicinae</taxon>
        <taxon>Eumeta</taxon>
    </lineage>
</organism>
<keyword evidence="2" id="KW-1185">Reference proteome</keyword>
<dbReference type="Proteomes" id="UP000299102">
    <property type="component" value="Unassembled WGS sequence"/>
</dbReference>
<protein>
    <submittedName>
        <fullName evidence="1">Uncharacterized protein</fullName>
    </submittedName>
</protein>
<sequence length="229" mass="26293">MVDAAVRGSEVLLVAPYNVILIQLRRIGLLYFQGHRSLGLNSSRRRSWRLLTTASDRYYRRDHNNRDRWLNALPRRGGNEQVREAAPARAHVTCTSDWPLVRFPRAGVTLLTKLAIYYPKVFILSYRAVRVMDRFTCITEAAALSHERNEEIPYSTFFSNNPEQAPVTQLKYVPATSAAKHSKVPEQRSMMHKPQVRPYDLCNENIAVYKTPQGAQTNRRKKHSAMIVG</sequence>
<accession>A0A4C1Y8K4</accession>
<gene>
    <name evidence="1" type="ORF">EVAR_24844_1</name>
</gene>
<name>A0A4C1Y8K4_EUMVA</name>
<dbReference type="AlphaFoldDB" id="A0A4C1Y8K4"/>
<comment type="caution">
    <text evidence="1">The sequence shown here is derived from an EMBL/GenBank/DDBJ whole genome shotgun (WGS) entry which is preliminary data.</text>
</comment>